<evidence type="ECO:0000313" key="1">
    <source>
        <dbReference type="EMBL" id="RDF05009.1"/>
    </source>
</evidence>
<evidence type="ECO:0000313" key="2">
    <source>
        <dbReference type="Proteomes" id="UP000253999"/>
    </source>
</evidence>
<dbReference type="EMBL" id="QEQD01000003">
    <property type="protein sequence ID" value="RDF05009.1"/>
    <property type="molecule type" value="Genomic_DNA"/>
</dbReference>
<gene>
    <name evidence="1" type="ORF">DPV98_04205</name>
</gene>
<dbReference type="RefSeq" id="WP_111312762.1">
    <property type="nucleotide sequence ID" value="NZ_QEQD01000003.1"/>
</dbReference>
<dbReference type="Proteomes" id="UP000253999">
    <property type="component" value="Unassembled WGS sequence"/>
</dbReference>
<sequence>MKDRRPNQFLKVMHRLIVASVSGIDGYEMNMTSARNYISELERHHLTEKLNRIREKTQDGIGQYLRYEVANAKQLKQVIAIFKSKGGEITPYEEKQAYSRFQ</sequence>
<protein>
    <submittedName>
        <fullName evidence="1">Uncharacterized protein</fullName>
    </submittedName>
</protein>
<comment type="caution">
    <text evidence="1">The sequence shown here is derived from an EMBL/GenBank/DDBJ whole genome shotgun (WGS) entry which is preliminary data.</text>
</comment>
<reference evidence="1 2" key="1">
    <citation type="submission" date="2018-05" db="EMBL/GenBank/DDBJ databases">
        <title>Draft Genome Sequences for a Diverse set of 7 Haemophilus Species.</title>
        <authorList>
            <person name="Nichols M."/>
            <person name="Topaz N."/>
            <person name="Wang X."/>
            <person name="Wang X."/>
            <person name="Boxrud D."/>
        </authorList>
    </citation>
    <scope>NUCLEOTIDE SEQUENCE [LARGE SCALE GENOMIC DNA]</scope>
    <source>
        <strain evidence="1 2">C2010039593</strain>
    </source>
</reference>
<name>A0A369ZIZ7_HAEPH</name>
<proteinExistence type="predicted"/>
<organism evidence="1 2">
    <name type="scientific">Haemophilus parahaemolyticus</name>
    <dbReference type="NCBI Taxonomy" id="735"/>
    <lineage>
        <taxon>Bacteria</taxon>
        <taxon>Pseudomonadati</taxon>
        <taxon>Pseudomonadota</taxon>
        <taxon>Gammaproteobacteria</taxon>
        <taxon>Pasteurellales</taxon>
        <taxon>Pasteurellaceae</taxon>
        <taxon>Haemophilus</taxon>
    </lineage>
</organism>
<dbReference type="AlphaFoldDB" id="A0A369ZIZ7"/>
<accession>A0A369ZIZ7</accession>